<keyword evidence="4" id="KW-1185">Reference proteome</keyword>
<dbReference type="RefSeq" id="XP_014492880.1">
    <property type="nucleotide sequence ID" value="XM_014637394.2"/>
</dbReference>
<feature type="domain" description="3'-5' exonuclease" evidence="3">
    <location>
        <begin position="25"/>
        <end position="209"/>
    </location>
</feature>
<evidence type="ECO:0000259" key="3">
    <source>
        <dbReference type="SMART" id="SM00474"/>
    </source>
</evidence>
<dbReference type="KEGG" id="vra:106755279"/>
<dbReference type="GeneID" id="106755279"/>
<dbReference type="SUPFAM" id="SSF53098">
    <property type="entry name" value="Ribonuclease H-like"/>
    <property type="match status" value="1"/>
</dbReference>
<dbReference type="GO" id="GO:0005634">
    <property type="term" value="C:nucleus"/>
    <property type="evidence" value="ECO:0007669"/>
    <property type="project" value="TreeGrafter"/>
</dbReference>
<dbReference type="InterPro" id="IPR051132">
    <property type="entry name" value="3-5_Exonuclease_domain"/>
</dbReference>
<dbReference type="InterPro" id="IPR036397">
    <property type="entry name" value="RNaseH_sf"/>
</dbReference>
<sequence length="210" mass="23694">MTMNDKNIVEASTRRHEILCDGRTIETIVTNEENIVEQWLSSTYACKQRVVGLDTEWMHLPKASNKKKVSTKVAILQLCVEDRCLIVQLFFMKKIPPSLQSFMMDASFEFVGVGVMNDIGMLKKNYGLECNKATDLAMLAKKRWPEKISAGSLKYLAKELVGLEMEKSKAVVTSDWKAKELTEAQVEYACIDAYASFKIGVLVLSDEHPC</sequence>
<organism evidence="4 5">
    <name type="scientific">Vigna radiata var. radiata</name>
    <name type="common">Mung bean</name>
    <name type="synonym">Phaseolus aureus</name>
    <dbReference type="NCBI Taxonomy" id="3916"/>
    <lineage>
        <taxon>Eukaryota</taxon>
        <taxon>Viridiplantae</taxon>
        <taxon>Streptophyta</taxon>
        <taxon>Embryophyta</taxon>
        <taxon>Tracheophyta</taxon>
        <taxon>Spermatophyta</taxon>
        <taxon>Magnoliopsida</taxon>
        <taxon>eudicotyledons</taxon>
        <taxon>Gunneridae</taxon>
        <taxon>Pentapetalae</taxon>
        <taxon>rosids</taxon>
        <taxon>fabids</taxon>
        <taxon>Fabales</taxon>
        <taxon>Fabaceae</taxon>
        <taxon>Papilionoideae</taxon>
        <taxon>50 kb inversion clade</taxon>
        <taxon>NPAAA clade</taxon>
        <taxon>indigoferoid/millettioid clade</taxon>
        <taxon>Phaseoleae</taxon>
        <taxon>Vigna</taxon>
    </lineage>
</organism>
<keyword evidence="2" id="KW-0378">Hydrolase</keyword>
<evidence type="ECO:0000313" key="5">
    <source>
        <dbReference type="RefSeq" id="XP_014492880.1"/>
    </source>
</evidence>
<dbReference type="CDD" id="cd06141">
    <property type="entry name" value="WRN_exo"/>
    <property type="match status" value="1"/>
</dbReference>
<proteinExistence type="predicted"/>
<dbReference type="Pfam" id="PF01612">
    <property type="entry name" value="DNA_pol_A_exo1"/>
    <property type="match status" value="1"/>
</dbReference>
<dbReference type="PANTHER" id="PTHR13620">
    <property type="entry name" value="3-5 EXONUCLEASE"/>
    <property type="match status" value="1"/>
</dbReference>
<evidence type="ECO:0000256" key="2">
    <source>
        <dbReference type="ARBA" id="ARBA00022801"/>
    </source>
</evidence>
<dbReference type="InterPro" id="IPR002562">
    <property type="entry name" value="3'-5'_exonuclease_dom"/>
</dbReference>
<dbReference type="InterPro" id="IPR012337">
    <property type="entry name" value="RNaseH-like_sf"/>
</dbReference>
<evidence type="ECO:0000256" key="1">
    <source>
        <dbReference type="ARBA" id="ARBA00022722"/>
    </source>
</evidence>
<dbReference type="GO" id="GO:0006139">
    <property type="term" value="P:nucleobase-containing compound metabolic process"/>
    <property type="evidence" value="ECO:0007669"/>
    <property type="project" value="InterPro"/>
</dbReference>
<protein>
    <submittedName>
        <fullName evidence="5">Werner Syndrome-like exonuclease</fullName>
    </submittedName>
</protein>
<name>A0A1S3TGI7_VIGRR</name>
<dbReference type="Proteomes" id="UP000087766">
    <property type="component" value="Unplaced"/>
</dbReference>
<keyword evidence="1" id="KW-0540">Nuclease</keyword>
<reference evidence="5" key="1">
    <citation type="submission" date="2025-08" db="UniProtKB">
        <authorList>
            <consortium name="RefSeq"/>
        </authorList>
    </citation>
    <scope>IDENTIFICATION</scope>
    <source>
        <tissue evidence="5">Leaf</tissue>
    </source>
</reference>
<accession>A0A1S3TGI7</accession>
<dbReference type="OrthoDB" id="446462at2759"/>
<dbReference type="STRING" id="3916.A0A1S3TGI7"/>
<dbReference type="PANTHER" id="PTHR13620:SF121">
    <property type="entry name" value="EMB|CAB82946.1-RELATED"/>
    <property type="match status" value="1"/>
</dbReference>
<dbReference type="SMART" id="SM00474">
    <property type="entry name" value="35EXOc"/>
    <property type="match status" value="1"/>
</dbReference>
<dbReference type="Gene3D" id="3.30.420.10">
    <property type="entry name" value="Ribonuclease H-like superfamily/Ribonuclease H"/>
    <property type="match status" value="1"/>
</dbReference>
<dbReference type="GO" id="GO:0003676">
    <property type="term" value="F:nucleic acid binding"/>
    <property type="evidence" value="ECO:0007669"/>
    <property type="project" value="InterPro"/>
</dbReference>
<dbReference type="GO" id="GO:0008408">
    <property type="term" value="F:3'-5' exonuclease activity"/>
    <property type="evidence" value="ECO:0007669"/>
    <property type="project" value="InterPro"/>
</dbReference>
<evidence type="ECO:0000313" key="4">
    <source>
        <dbReference type="Proteomes" id="UP000087766"/>
    </source>
</evidence>
<gene>
    <name evidence="5" type="primary">LOC106755279</name>
</gene>
<dbReference type="GO" id="GO:0005737">
    <property type="term" value="C:cytoplasm"/>
    <property type="evidence" value="ECO:0007669"/>
    <property type="project" value="TreeGrafter"/>
</dbReference>
<dbReference type="AlphaFoldDB" id="A0A1S3TGI7"/>